<evidence type="ECO:0000259" key="8">
    <source>
        <dbReference type="Pfam" id="PF21892"/>
    </source>
</evidence>
<evidence type="ECO:0000313" key="10">
    <source>
        <dbReference type="Proteomes" id="UP000007110"/>
    </source>
</evidence>
<dbReference type="PANTHER" id="PTHR23252:SF24">
    <property type="entry name" value="TRANSMEMBRANE PROTEIN 145"/>
    <property type="match status" value="1"/>
</dbReference>
<evidence type="ECO:0000256" key="5">
    <source>
        <dbReference type="ARBA" id="ARBA00023180"/>
    </source>
</evidence>
<evidence type="ECO:0000256" key="4">
    <source>
        <dbReference type="ARBA" id="ARBA00023136"/>
    </source>
</evidence>
<dbReference type="GO" id="GO:0019236">
    <property type="term" value="P:response to pheromone"/>
    <property type="evidence" value="ECO:0007669"/>
    <property type="project" value="InterPro"/>
</dbReference>
<keyword evidence="3 6" id="KW-1133">Transmembrane helix</keyword>
<dbReference type="PANTHER" id="PTHR23252">
    <property type="entry name" value="INTIMAL THICKNESS RECEPTOR-RELATED"/>
    <property type="match status" value="1"/>
</dbReference>
<evidence type="ECO:0000259" key="7">
    <source>
        <dbReference type="Pfam" id="PF10192"/>
    </source>
</evidence>
<keyword evidence="5" id="KW-0325">Glycoprotein</keyword>
<dbReference type="OMA" id="NEPEHFF"/>
<feature type="transmembrane region" description="Helical" evidence="6">
    <location>
        <begin position="271"/>
        <end position="287"/>
    </location>
</feature>
<dbReference type="Proteomes" id="UP000007110">
    <property type="component" value="Unassembled WGS sequence"/>
</dbReference>
<keyword evidence="4 6" id="KW-0472">Membrane</keyword>
<dbReference type="InterPro" id="IPR047831">
    <property type="entry name" value="GPR180/TMEM145"/>
</dbReference>
<dbReference type="RefSeq" id="XP_030854279.1">
    <property type="nucleotide sequence ID" value="XM_030998419.1"/>
</dbReference>
<proteinExistence type="predicted"/>
<evidence type="ECO:0000313" key="9">
    <source>
        <dbReference type="EnsemblMetazoa" id="XP_030854279"/>
    </source>
</evidence>
<dbReference type="GO" id="GO:0007186">
    <property type="term" value="P:G protein-coupled receptor signaling pathway"/>
    <property type="evidence" value="ECO:0007669"/>
    <property type="project" value="InterPro"/>
</dbReference>
<evidence type="ECO:0008006" key="11">
    <source>
        <dbReference type="Google" id="ProtNLM"/>
    </source>
</evidence>
<feature type="transmembrane region" description="Helical" evidence="6">
    <location>
        <begin position="307"/>
        <end position="326"/>
    </location>
</feature>
<dbReference type="AlphaFoldDB" id="A0A7M7PS53"/>
<accession>A0A7M7PS53</accession>
<keyword evidence="10" id="KW-1185">Reference proteome</keyword>
<evidence type="ECO:0000256" key="1">
    <source>
        <dbReference type="ARBA" id="ARBA00004141"/>
    </source>
</evidence>
<feature type="transmembrane region" description="Helical" evidence="6">
    <location>
        <begin position="242"/>
        <end position="264"/>
    </location>
</feature>
<dbReference type="Pfam" id="PF10192">
    <property type="entry name" value="GPR180-TMEM145_TM"/>
    <property type="match status" value="1"/>
</dbReference>
<evidence type="ECO:0000256" key="6">
    <source>
        <dbReference type="SAM" id="Phobius"/>
    </source>
</evidence>
<reference evidence="10" key="1">
    <citation type="submission" date="2015-02" db="EMBL/GenBank/DDBJ databases">
        <title>Genome sequencing for Strongylocentrotus purpuratus.</title>
        <authorList>
            <person name="Murali S."/>
            <person name="Liu Y."/>
            <person name="Vee V."/>
            <person name="English A."/>
            <person name="Wang M."/>
            <person name="Skinner E."/>
            <person name="Han Y."/>
            <person name="Muzny D.M."/>
            <person name="Worley K.C."/>
            <person name="Gibbs R.A."/>
        </authorList>
    </citation>
    <scope>NUCLEOTIDE SEQUENCE</scope>
</reference>
<evidence type="ECO:0000256" key="3">
    <source>
        <dbReference type="ARBA" id="ARBA00022989"/>
    </source>
</evidence>
<dbReference type="InterPro" id="IPR019336">
    <property type="entry name" value="GPR180/TMEM145_TM"/>
</dbReference>
<feature type="domain" description="GPR180/TMEM145 transmembrane" evidence="7">
    <location>
        <begin position="167"/>
        <end position="321"/>
    </location>
</feature>
<dbReference type="InterPro" id="IPR053880">
    <property type="entry name" value="GPR180-like_N"/>
</dbReference>
<dbReference type="GO" id="GO:0016020">
    <property type="term" value="C:membrane"/>
    <property type="evidence" value="ECO:0007669"/>
    <property type="project" value="UniProtKB-SubCell"/>
</dbReference>
<feature type="transmembrane region" description="Helical" evidence="6">
    <location>
        <begin position="200"/>
        <end position="222"/>
    </location>
</feature>
<sequence>MLGVVVGVENVERLLNRALTPKDMAFMDTFYFTNTEDNVLEYNIRYPSDQCCYRLVIFDESYGQWGGIRPNEDRLTCRDKIDRVYNPDYRIILTDLDPVCHVKTDAAGFKWLVCHGRFNFASRQRPQSYFVHLTNCRSNRKGLRNVTYSLHMTNGNNGLMKEFAENQKSEIFSCLSTILFVSVLLLVSKGFTITRAQVSLFGTLKMIVFGLVYGASYTVVFFDQRVLLDPQDIIASVTSMSAGGLIGIKFGGCIVFVYGCFFTIKNYPKKALFYLPFTLFFSVWFMTEPTYRLLSIYVYPVLQSPNIWNGIDLVLSFAGHAYFLCITRPDLLNKRFPFHLQAGKISFRDIDDDVENIYQASPDYSVFQTGKNPTGTGTTLSIHDAPDTALTIHDAPDTALTIHDAPDTALSIPGAPDTTLSIHNEPEHFFTPVI</sequence>
<evidence type="ECO:0000256" key="2">
    <source>
        <dbReference type="ARBA" id="ARBA00022692"/>
    </source>
</evidence>
<feature type="domain" description="GPR180-like N-terminal" evidence="8">
    <location>
        <begin position="20"/>
        <end position="143"/>
    </location>
</feature>
<dbReference type="InParanoid" id="A0A7M7PS53"/>
<reference evidence="9" key="2">
    <citation type="submission" date="2021-01" db="UniProtKB">
        <authorList>
            <consortium name="EnsemblMetazoa"/>
        </authorList>
    </citation>
    <scope>IDENTIFICATION</scope>
</reference>
<dbReference type="Pfam" id="PF21892">
    <property type="entry name" value="TMEM145_N"/>
    <property type="match status" value="1"/>
</dbReference>
<keyword evidence="2 6" id="KW-0812">Transmembrane</keyword>
<dbReference type="EnsemblMetazoa" id="XM_030998419">
    <property type="protein sequence ID" value="XP_030854279"/>
    <property type="gene ID" value="LOC105440173"/>
</dbReference>
<name>A0A7M7PS53_STRPU</name>
<comment type="subcellular location">
    <subcellularLocation>
        <location evidence="1">Membrane</location>
        <topology evidence="1">Multi-pass membrane protein</topology>
    </subcellularLocation>
</comment>
<dbReference type="GeneID" id="105440173"/>
<dbReference type="OrthoDB" id="45670at2759"/>
<organism evidence="9 10">
    <name type="scientific">Strongylocentrotus purpuratus</name>
    <name type="common">Purple sea urchin</name>
    <dbReference type="NCBI Taxonomy" id="7668"/>
    <lineage>
        <taxon>Eukaryota</taxon>
        <taxon>Metazoa</taxon>
        <taxon>Echinodermata</taxon>
        <taxon>Eleutherozoa</taxon>
        <taxon>Echinozoa</taxon>
        <taxon>Echinoidea</taxon>
        <taxon>Euechinoidea</taxon>
        <taxon>Echinacea</taxon>
        <taxon>Camarodonta</taxon>
        <taxon>Echinidea</taxon>
        <taxon>Strongylocentrotidae</taxon>
        <taxon>Strongylocentrotus</taxon>
    </lineage>
</organism>
<dbReference type="KEGG" id="spu:105440173"/>
<protein>
    <recommendedName>
        <fullName evidence="11">Intimal thickness related receptor IRP domain-containing protein</fullName>
    </recommendedName>
</protein>
<feature type="transmembrane region" description="Helical" evidence="6">
    <location>
        <begin position="170"/>
        <end position="188"/>
    </location>
</feature>